<dbReference type="Proteomes" id="UP001499933">
    <property type="component" value="Unassembled WGS sequence"/>
</dbReference>
<feature type="compositionally biased region" description="Pro residues" evidence="1">
    <location>
        <begin position="520"/>
        <end position="529"/>
    </location>
</feature>
<comment type="caution">
    <text evidence="3">The sequence shown here is derived from an EMBL/GenBank/DDBJ whole genome shotgun (WGS) entry which is preliminary data.</text>
</comment>
<feature type="region of interest" description="Disordered" evidence="1">
    <location>
        <begin position="481"/>
        <end position="529"/>
    </location>
</feature>
<feature type="transmembrane region" description="Helical" evidence="2">
    <location>
        <begin position="391"/>
        <end position="407"/>
    </location>
</feature>
<feature type="transmembrane region" description="Helical" evidence="2">
    <location>
        <begin position="282"/>
        <end position="311"/>
    </location>
</feature>
<gene>
    <name evidence="3" type="ORF">GCM10009776_07560</name>
</gene>
<keyword evidence="2" id="KW-0812">Transmembrane</keyword>
<evidence type="ECO:0000256" key="2">
    <source>
        <dbReference type="SAM" id="Phobius"/>
    </source>
</evidence>
<organism evidence="3 4">
    <name type="scientific">Microbacterium deminutum</name>
    <dbReference type="NCBI Taxonomy" id="344164"/>
    <lineage>
        <taxon>Bacteria</taxon>
        <taxon>Bacillati</taxon>
        <taxon>Actinomycetota</taxon>
        <taxon>Actinomycetes</taxon>
        <taxon>Micrococcales</taxon>
        <taxon>Microbacteriaceae</taxon>
        <taxon>Microbacterium</taxon>
    </lineage>
</organism>
<name>A0ABP5BL67_9MICO</name>
<accession>A0ABP5BL67</accession>
<reference evidence="4" key="1">
    <citation type="journal article" date="2019" name="Int. J. Syst. Evol. Microbiol.">
        <title>The Global Catalogue of Microorganisms (GCM) 10K type strain sequencing project: providing services to taxonomists for standard genome sequencing and annotation.</title>
        <authorList>
            <consortium name="The Broad Institute Genomics Platform"/>
            <consortium name="The Broad Institute Genome Sequencing Center for Infectious Disease"/>
            <person name="Wu L."/>
            <person name="Ma J."/>
        </authorList>
    </citation>
    <scope>NUCLEOTIDE SEQUENCE [LARGE SCALE GENOMIC DNA]</scope>
    <source>
        <strain evidence="4">JCM 14901</strain>
    </source>
</reference>
<protein>
    <submittedName>
        <fullName evidence="3">Uncharacterized protein</fullName>
    </submittedName>
</protein>
<proteinExistence type="predicted"/>
<feature type="transmembrane region" description="Helical" evidence="2">
    <location>
        <begin position="47"/>
        <end position="70"/>
    </location>
</feature>
<feature type="transmembrane region" description="Helical" evidence="2">
    <location>
        <begin position="331"/>
        <end position="349"/>
    </location>
</feature>
<sequence>MSEPDTVDLEAELTALRVENEALRTGQAVPPDEVAPAAAARAGWWRALLSAVCIVVAAILVPVSIVGAWARVQLVDEDTFVATLAPLVGDPAVQDMIIDESMQAIRAQVDFQQITSDVFDGIAGLGLPPRAADALKRLEQPAANGLESLVTTTVTRVVRSDAFAEVWATATRAAHRALVGVSTSDGGGLVVQTDQGVGIQLGAVVERVKQNLIDAGVGVAQLIPTIDKVVIIGSGENLTAIRTGYALATTLGYWLPFITLALFGLGILIARRRSTAVLGTGIGFAVGGAALAIGLSIGATVVGISAGSLGLSAAALEVIYEQLIGNMTQTSLVIVFLGVFIAVLGWVMGRSRAARGLRRSIDGMNATGRRQLASRGFDTGAFGMWLGRQRILVRSIIAVLAVVWLFALRPLSVGDILLVVIVSFGVAWILELLQRRPEELAIVAAPLDEPVLVDAAAGSAVDPGASAVVVTDDDLPTAGIVPEDASPTLDLTAETMVPTPAPDSAGALPGAAERGGPAAASPPPKGKSP</sequence>
<feature type="transmembrane region" description="Helical" evidence="2">
    <location>
        <begin position="251"/>
        <end position="270"/>
    </location>
</feature>
<keyword evidence="2" id="KW-1133">Transmembrane helix</keyword>
<evidence type="ECO:0000256" key="1">
    <source>
        <dbReference type="SAM" id="MobiDB-lite"/>
    </source>
</evidence>
<evidence type="ECO:0000313" key="3">
    <source>
        <dbReference type="EMBL" id="GAA1948039.1"/>
    </source>
</evidence>
<keyword evidence="4" id="KW-1185">Reference proteome</keyword>
<evidence type="ECO:0000313" key="4">
    <source>
        <dbReference type="Proteomes" id="UP001499933"/>
    </source>
</evidence>
<dbReference type="EMBL" id="BAAAOG010000001">
    <property type="protein sequence ID" value="GAA1948039.1"/>
    <property type="molecule type" value="Genomic_DNA"/>
</dbReference>
<keyword evidence="2" id="KW-0472">Membrane</keyword>
<feature type="transmembrane region" description="Helical" evidence="2">
    <location>
        <begin position="413"/>
        <end position="433"/>
    </location>
</feature>
<feature type="compositionally biased region" description="Low complexity" evidence="1">
    <location>
        <begin position="505"/>
        <end position="519"/>
    </location>
</feature>
<dbReference type="RefSeq" id="WP_344091325.1">
    <property type="nucleotide sequence ID" value="NZ_BAAAOG010000001.1"/>
</dbReference>